<name>M4B582_HYAAE</name>
<reference evidence="3" key="1">
    <citation type="journal article" date="2010" name="Science">
        <title>Signatures of adaptation to obligate biotrophy in the Hyaloperonospora arabidopsidis genome.</title>
        <authorList>
            <person name="Baxter L."/>
            <person name="Tripathy S."/>
            <person name="Ishaque N."/>
            <person name="Boot N."/>
            <person name="Cabral A."/>
            <person name="Kemen E."/>
            <person name="Thines M."/>
            <person name="Ah-Fong A."/>
            <person name="Anderson R."/>
            <person name="Badejoko W."/>
            <person name="Bittner-Eddy P."/>
            <person name="Boore J.L."/>
            <person name="Chibucos M.C."/>
            <person name="Coates M."/>
            <person name="Dehal P."/>
            <person name="Delehaunty K."/>
            <person name="Dong S."/>
            <person name="Downton P."/>
            <person name="Dumas B."/>
            <person name="Fabro G."/>
            <person name="Fronick C."/>
            <person name="Fuerstenberg S.I."/>
            <person name="Fulton L."/>
            <person name="Gaulin E."/>
            <person name="Govers F."/>
            <person name="Hughes L."/>
            <person name="Humphray S."/>
            <person name="Jiang R.H."/>
            <person name="Judelson H."/>
            <person name="Kamoun S."/>
            <person name="Kyung K."/>
            <person name="Meijer H."/>
            <person name="Minx P."/>
            <person name="Morris P."/>
            <person name="Nelson J."/>
            <person name="Phuntumart V."/>
            <person name="Qutob D."/>
            <person name="Rehmany A."/>
            <person name="Rougon-Cardoso A."/>
            <person name="Ryden P."/>
            <person name="Torto-Alalibo T."/>
            <person name="Studholme D."/>
            <person name="Wang Y."/>
            <person name="Win J."/>
            <person name="Wood J."/>
            <person name="Clifton S.W."/>
            <person name="Rogers J."/>
            <person name="Van den Ackerveken G."/>
            <person name="Jones J.D."/>
            <person name="McDowell J.M."/>
            <person name="Beynon J."/>
            <person name="Tyler B.M."/>
        </authorList>
    </citation>
    <scope>NUCLEOTIDE SEQUENCE [LARGE SCALE GENOMIC DNA]</scope>
    <source>
        <strain evidence="3">Emoy2</strain>
    </source>
</reference>
<dbReference type="EnsemblProtists" id="HpaT801432">
    <property type="protein sequence ID" value="HpaP801432"/>
    <property type="gene ID" value="HpaG801432"/>
</dbReference>
<evidence type="ECO:0000313" key="2">
    <source>
        <dbReference type="EnsemblProtists" id="HpaP801432"/>
    </source>
</evidence>
<feature type="region of interest" description="Disordered" evidence="1">
    <location>
        <begin position="96"/>
        <end position="117"/>
    </location>
</feature>
<dbReference type="InParanoid" id="M4B582"/>
<dbReference type="VEuPathDB" id="FungiDB:HpaG801432"/>
<evidence type="ECO:0000256" key="1">
    <source>
        <dbReference type="SAM" id="MobiDB-lite"/>
    </source>
</evidence>
<dbReference type="EMBL" id="JH598325">
    <property type="status" value="NOT_ANNOTATED_CDS"/>
    <property type="molecule type" value="Genomic_DNA"/>
</dbReference>
<keyword evidence="3" id="KW-1185">Reference proteome</keyword>
<evidence type="ECO:0000313" key="3">
    <source>
        <dbReference type="Proteomes" id="UP000011713"/>
    </source>
</evidence>
<reference evidence="2" key="2">
    <citation type="submission" date="2015-06" db="UniProtKB">
        <authorList>
            <consortium name="EnsemblProtists"/>
        </authorList>
    </citation>
    <scope>IDENTIFICATION</scope>
    <source>
        <strain evidence="2">Emoy2</strain>
    </source>
</reference>
<protein>
    <submittedName>
        <fullName evidence="2">Uncharacterized protein</fullName>
    </submittedName>
</protein>
<feature type="region of interest" description="Disordered" evidence="1">
    <location>
        <begin position="14"/>
        <end position="39"/>
    </location>
</feature>
<dbReference type="HOGENOM" id="CLU_2089474_0_0_1"/>
<accession>M4B582</accession>
<dbReference type="Proteomes" id="UP000011713">
    <property type="component" value="Unassembled WGS sequence"/>
</dbReference>
<feature type="region of interest" description="Disordered" evidence="1">
    <location>
        <begin position="60"/>
        <end position="83"/>
    </location>
</feature>
<proteinExistence type="predicted"/>
<sequence>MFPWNIRQSVARDSHELLSGGDPSAALSKRGWIGHDPHHEQSGEISMIKDTIHDPAPVPFTFHQGKKSEDYRRNATRGTETSEVGAELELVACEASSRCRSTDDVHHNDASQARRPP</sequence>
<organism evidence="2 3">
    <name type="scientific">Hyaloperonospora arabidopsidis (strain Emoy2)</name>
    <name type="common">Downy mildew agent</name>
    <name type="synonym">Peronospora arabidopsidis</name>
    <dbReference type="NCBI Taxonomy" id="559515"/>
    <lineage>
        <taxon>Eukaryota</taxon>
        <taxon>Sar</taxon>
        <taxon>Stramenopiles</taxon>
        <taxon>Oomycota</taxon>
        <taxon>Peronosporomycetes</taxon>
        <taxon>Peronosporales</taxon>
        <taxon>Peronosporaceae</taxon>
        <taxon>Hyaloperonospora</taxon>
    </lineage>
</organism>
<feature type="compositionally biased region" description="Basic and acidic residues" evidence="1">
    <location>
        <begin position="100"/>
        <end position="109"/>
    </location>
</feature>
<dbReference type="AlphaFoldDB" id="M4B582"/>